<protein>
    <submittedName>
        <fullName evidence="4">LuxR family transcriptional regulator</fullName>
    </submittedName>
</protein>
<gene>
    <name evidence="4" type="ORF">NOSIN_04580</name>
</gene>
<feature type="domain" description="HTH luxR-type" evidence="3">
    <location>
        <begin position="935"/>
        <end position="1000"/>
    </location>
</feature>
<dbReference type="CDD" id="cd06170">
    <property type="entry name" value="LuxR_C_like"/>
    <property type="match status" value="1"/>
</dbReference>
<dbReference type="PANTHER" id="PTHR16305">
    <property type="entry name" value="TESTICULAR SOLUBLE ADENYLYL CYCLASE"/>
    <property type="match status" value="1"/>
</dbReference>
<dbReference type="GO" id="GO:0005524">
    <property type="term" value="F:ATP binding"/>
    <property type="evidence" value="ECO:0007669"/>
    <property type="project" value="UniProtKB-KW"/>
</dbReference>
<accession>A0A1V3BY78</accession>
<dbReference type="STRING" id="501010.NOSIN_04580"/>
<keyword evidence="5" id="KW-1185">Reference proteome</keyword>
<dbReference type="InterPro" id="IPR000792">
    <property type="entry name" value="Tscrpt_reg_LuxR_C"/>
</dbReference>
<dbReference type="Pfam" id="PF13191">
    <property type="entry name" value="AAA_16"/>
    <property type="match status" value="1"/>
</dbReference>
<name>A0A1V3BY78_9ACTN</name>
<evidence type="ECO:0000313" key="5">
    <source>
        <dbReference type="Proteomes" id="UP000189004"/>
    </source>
</evidence>
<dbReference type="AlphaFoldDB" id="A0A1V3BY78"/>
<reference evidence="5" key="1">
    <citation type="submission" date="2016-08" db="EMBL/GenBank/DDBJ databases">
        <authorList>
            <person name="Tokovenko B."/>
            <person name="Kalinowski J."/>
        </authorList>
    </citation>
    <scope>NUCLEOTIDE SEQUENCE [LARGE SCALE GENOMIC DNA]</scope>
    <source>
        <strain evidence="5">UTMC102</strain>
    </source>
</reference>
<comment type="caution">
    <text evidence="4">The sequence shown here is derived from an EMBL/GenBank/DDBJ whole genome shotgun (WGS) entry which is preliminary data.</text>
</comment>
<dbReference type="GO" id="GO:0006355">
    <property type="term" value="P:regulation of DNA-templated transcription"/>
    <property type="evidence" value="ECO:0007669"/>
    <property type="project" value="InterPro"/>
</dbReference>
<dbReference type="GO" id="GO:0003677">
    <property type="term" value="F:DNA binding"/>
    <property type="evidence" value="ECO:0007669"/>
    <property type="project" value="InterPro"/>
</dbReference>
<dbReference type="PROSITE" id="PS50043">
    <property type="entry name" value="HTH_LUXR_2"/>
    <property type="match status" value="1"/>
</dbReference>
<dbReference type="InterPro" id="IPR036388">
    <property type="entry name" value="WH-like_DNA-bd_sf"/>
</dbReference>
<organism evidence="4 5">
    <name type="scientific">Nocardiopsis sinuspersici</name>
    <dbReference type="NCBI Taxonomy" id="501010"/>
    <lineage>
        <taxon>Bacteria</taxon>
        <taxon>Bacillati</taxon>
        <taxon>Actinomycetota</taxon>
        <taxon>Actinomycetes</taxon>
        <taxon>Streptosporangiales</taxon>
        <taxon>Nocardiopsidaceae</taxon>
        <taxon>Nocardiopsis</taxon>
    </lineage>
</organism>
<evidence type="ECO:0000256" key="1">
    <source>
        <dbReference type="ARBA" id="ARBA00022741"/>
    </source>
</evidence>
<dbReference type="Gene3D" id="1.25.40.10">
    <property type="entry name" value="Tetratricopeptide repeat domain"/>
    <property type="match status" value="1"/>
</dbReference>
<dbReference type="SUPFAM" id="SSF48452">
    <property type="entry name" value="TPR-like"/>
    <property type="match status" value="1"/>
</dbReference>
<keyword evidence="1" id="KW-0547">Nucleotide-binding</keyword>
<dbReference type="PRINTS" id="PR00038">
    <property type="entry name" value="HTHLUXR"/>
</dbReference>
<dbReference type="Gene3D" id="3.40.50.300">
    <property type="entry name" value="P-loop containing nucleotide triphosphate hydrolases"/>
    <property type="match status" value="1"/>
</dbReference>
<dbReference type="SUPFAM" id="SSF52540">
    <property type="entry name" value="P-loop containing nucleoside triphosphate hydrolases"/>
    <property type="match status" value="1"/>
</dbReference>
<evidence type="ECO:0000256" key="2">
    <source>
        <dbReference type="ARBA" id="ARBA00022840"/>
    </source>
</evidence>
<dbReference type="InterPro" id="IPR011990">
    <property type="entry name" value="TPR-like_helical_dom_sf"/>
</dbReference>
<dbReference type="SUPFAM" id="SSF46894">
    <property type="entry name" value="C-terminal effector domain of the bipartite response regulators"/>
    <property type="match status" value="1"/>
</dbReference>
<dbReference type="Pfam" id="PF00196">
    <property type="entry name" value="GerE"/>
    <property type="match status" value="1"/>
</dbReference>
<dbReference type="PANTHER" id="PTHR16305:SF35">
    <property type="entry name" value="TRANSCRIPTIONAL ACTIVATOR DOMAIN"/>
    <property type="match status" value="1"/>
</dbReference>
<evidence type="ECO:0000313" key="4">
    <source>
        <dbReference type="EMBL" id="OOC53186.1"/>
    </source>
</evidence>
<dbReference type="InterPro" id="IPR041664">
    <property type="entry name" value="AAA_16"/>
</dbReference>
<dbReference type="GO" id="GO:0004016">
    <property type="term" value="F:adenylate cyclase activity"/>
    <property type="evidence" value="ECO:0007669"/>
    <property type="project" value="TreeGrafter"/>
</dbReference>
<dbReference type="Gene3D" id="1.10.10.10">
    <property type="entry name" value="Winged helix-like DNA-binding domain superfamily/Winged helix DNA-binding domain"/>
    <property type="match status" value="1"/>
</dbReference>
<sequence>MSVMPVLVESNTVFVGREPELRLLRDHARRSHTEAPGAVLVGGDAGVGKSRLVGEFVSALPQGSVFVGGCLQLGVDGLSYAPFTAVLRQLLRERGREAFETAAPGGVGEFSRLLPELGEVPAQRPENRGILFEQVLRLLNQAAEDGGVTVVLEDLHWADGATRDLLVFLVRNLDLPGVQIVATYRSDDLHRTHPLRRLLPELRRAPGVEALELAPLSRDEAGAQAAAIRGTALTHHEMDELYRRTEGVPLFVESFAESVGDPAGDDHGVPDQFRDLLLEPLHRFDDTAMSVLRVASVGAVSGSIEHEMLYHAAGLAERELEPALRTLVDANVLRADRTGYRFRHALLRDAVHGELLPGPHARLHMRFAQLIDEYPDSVPLDRRAAEQAHHYNAAQELPSALQAAWWAAVRASDTLAYGEELDMLERVLALWDRVPDARERVQGLSWAEVVSRAAGAAVEAGRPRRALDLADEALATLSEDDRDDHTLMVRACLLRRRGLARAEEACGSGIIDLITALELHPPHMPGYVILLAILARETMVHRGDRRGTPGQERLKELEKAGRSTRALAEEAIALAGSAGQEDMCAAADARITLGGLHMDSGDLERGRPLIEEAIGYAAEISDPSLEARGAGNLGHFLRELGHHEEGLAVLEESLARHEAMGWASVHKTFNHQNRAEIYFELGDLAGARRIVEAVLRTHPLNKHRYYVDAVLVRAAAAQGDLAAARRAMQVPGRSDALTSQRMNIVQLSLLALLETDLAAGAVDDALALSERTLERLVLESAHGYTWPMADVMAEAARLGTVSGRPHETVDLARRVRDLVADLVTLMPAHGTAQQAYRASVAARLAAVDGAEPAPLLERWTAAVEAWEATPMRLHLAGARLRAAEAAMAAGDRGRALEWVRRAHAAAEECGAVPLADAAADLARRMGAGLVEDAAPPTAPAGLTAREAEVARLLAVGSTNAQIAGELFITPKTASVHVSNILAKLDVPNRATAGARLRELGLA</sequence>
<evidence type="ECO:0000259" key="3">
    <source>
        <dbReference type="PROSITE" id="PS50043"/>
    </source>
</evidence>
<dbReference type="InterPro" id="IPR027417">
    <property type="entry name" value="P-loop_NTPase"/>
</dbReference>
<keyword evidence="2" id="KW-0067">ATP-binding</keyword>
<dbReference type="SMART" id="SM00421">
    <property type="entry name" value="HTH_LUXR"/>
    <property type="match status" value="1"/>
</dbReference>
<proteinExistence type="predicted"/>
<dbReference type="GO" id="GO:0005737">
    <property type="term" value="C:cytoplasm"/>
    <property type="evidence" value="ECO:0007669"/>
    <property type="project" value="TreeGrafter"/>
</dbReference>
<dbReference type="InterPro" id="IPR016032">
    <property type="entry name" value="Sig_transdc_resp-reg_C-effctor"/>
</dbReference>
<dbReference type="EMBL" id="MCOK01000001">
    <property type="protein sequence ID" value="OOC53186.1"/>
    <property type="molecule type" value="Genomic_DNA"/>
</dbReference>
<dbReference type="Proteomes" id="UP000189004">
    <property type="component" value="Unassembled WGS sequence"/>
</dbReference>